<evidence type="ECO:0000313" key="2">
    <source>
        <dbReference type="Proteomes" id="UP000001219"/>
    </source>
</evidence>
<dbReference type="STRING" id="526226.Gbro_0527"/>
<dbReference type="Proteomes" id="UP000001219">
    <property type="component" value="Chromosome"/>
</dbReference>
<keyword evidence="2" id="KW-1185">Reference proteome</keyword>
<sequence length="52" mass="5874">MEDLYPSEPSILRCPTCRRTALHDKRGCRLCRNEALDRLIDKTAGQPGVDDS</sequence>
<reference evidence="1 2" key="2">
    <citation type="journal article" date="2010" name="Stand. Genomic Sci.">
        <title>Complete genome sequence of Gordonia bronchialis type strain (3410).</title>
        <authorList>
            <person name="Ivanova N."/>
            <person name="Sikorski J."/>
            <person name="Jando M."/>
            <person name="Lapidus A."/>
            <person name="Nolan M."/>
            <person name="Lucas S."/>
            <person name="Del Rio T.G."/>
            <person name="Tice H."/>
            <person name="Copeland A."/>
            <person name="Cheng J.F."/>
            <person name="Chen F."/>
            <person name="Bruce D."/>
            <person name="Goodwin L."/>
            <person name="Pitluck S."/>
            <person name="Mavromatis K."/>
            <person name="Ovchinnikova G."/>
            <person name="Pati A."/>
            <person name="Chen A."/>
            <person name="Palaniappan K."/>
            <person name="Land M."/>
            <person name="Hauser L."/>
            <person name="Chang Y.J."/>
            <person name="Jeffries C.D."/>
            <person name="Chain P."/>
            <person name="Saunders E."/>
            <person name="Han C."/>
            <person name="Detter J.C."/>
            <person name="Brettin T."/>
            <person name="Rohde M."/>
            <person name="Goker M."/>
            <person name="Bristow J."/>
            <person name="Eisen J.A."/>
            <person name="Markowitz V."/>
            <person name="Hugenholtz P."/>
            <person name="Klenk H.P."/>
            <person name="Kyrpides N.C."/>
        </authorList>
    </citation>
    <scope>NUCLEOTIDE SEQUENCE [LARGE SCALE GENOMIC DNA]</scope>
    <source>
        <strain evidence="2">ATCC 25592 / DSM 43247 / BCRC 13721 / JCM 3198 / KCTC 3076 / NBRC 16047 / NCTC 10667</strain>
    </source>
</reference>
<proteinExistence type="predicted"/>
<dbReference type="EMBL" id="CP001802">
    <property type="protein sequence ID" value="ACY19857.1"/>
    <property type="molecule type" value="Genomic_DNA"/>
</dbReference>
<dbReference type="AlphaFoldDB" id="D0LED9"/>
<protein>
    <submittedName>
        <fullName evidence="1">Uncharacterized protein</fullName>
    </submittedName>
</protein>
<reference evidence="2" key="1">
    <citation type="submission" date="2009-10" db="EMBL/GenBank/DDBJ databases">
        <title>The complete chromosome of Gordonia bronchialis DSM 43247.</title>
        <authorList>
            <consortium name="US DOE Joint Genome Institute (JGI-PGF)"/>
            <person name="Lucas S."/>
            <person name="Copeland A."/>
            <person name="Lapidus A."/>
            <person name="Glavina del Rio T."/>
            <person name="Dalin E."/>
            <person name="Tice H."/>
            <person name="Bruce D."/>
            <person name="Goodwin L."/>
            <person name="Pitluck S."/>
            <person name="Kyrpides N."/>
            <person name="Mavromatis K."/>
            <person name="Ivanova N."/>
            <person name="Ovchinnikova G."/>
            <person name="Saunders E."/>
            <person name="Brettin T."/>
            <person name="Detter J.C."/>
            <person name="Han C."/>
            <person name="Larimer F."/>
            <person name="Land M."/>
            <person name="Hauser L."/>
            <person name="Markowitz V."/>
            <person name="Cheng J.-F."/>
            <person name="Hugenholtz P."/>
            <person name="Woyke T."/>
            <person name="Wu D."/>
            <person name="Jando M."/>
            <person name="Schneider S."/>
            <person name="Goeker M."/>
            <person name="Klenk H.-P."/>
            <person name="Eisen J.A."/>
        </authorList>
    </citation>
    <scope>NUCLEOTIDE SEQUENCE [LARGE SCALE GENOMIC DNA]</scope>
    <source>
        <strain evidence="2">ATCC 25592 / DSM 43247 / BCRC 13721 / JCM 3198 / KCTC 3076 / NBRC 16047 / NCTC 10667</strain>
    </source>
</reference>
<name>D0LED9_GORB4</name>
<evidence type="ECO:0000313" key="1">
    <source>
        <dbReference type="EMBL" id="ACY19857.1"/>
    </source>
</evidence>
<dbReference type="HOGENOM" id="CLU_3080363_0_0_11"/>
<accession>D0LED9</accession>
<gene>
    <name evidence="1" type="ordered locus">Gbro_0527</name>
</gene>
<dbReference type="KEGG" id="gbr:Gbro_0527"/>
<organism evidence="1 2">
    <name type="scientific">Gordonia bronchialis (strain ATCC 25592 / DSM 43247 / BCRC 13721 / JCM 3198 / KCTC 3076 / NBRC 16047 / NCTC 10667)</name>
    <name type="common">Rhodococcus bronchialis</name>
    <dbReference type="NCBI Taxonomy" id="526226"/>
    <lineage>
        <taxon>Bacteria</taxon>
        <taxon>Bacillati</taxon>
        <taxon>Actinomycetota</taxon>
        <taxon>Actinomycetes</taxon>
        <taxon>Mycobacteriales</taxon>
        <taxon>Gordoniaceae</taxon>
        <taxon>Gordonia</taxon>
    </lineage>
</organism>